<feature type="chain" id="PRO_5019380679" description="DUF3761 domain-containing protein" evidence="1">
    <location>
        <begin position="25"/>
        <end position="67"/>
    </location>
</feature>
<dbReference type="RefSeq" id="WP_119909423.1">
    <property type="nucleotide sequence ID" value="NZ_QZCH01000002.1"/>
</dbReference>
<keyword evidence="3" id="KW-1185">Reference proteome</keyword>
<evidence type="ECO:0000313" key="3">
    <source>
        <dbReference type="Proteomes" id="UP000283255"/>
    </source>
</evidence>
<evidence type="ECO:0000313" key="2">
    <source>
        <dbReference type="EMBL" id="RJG50622.1"/>
    </source>
</evidence>
<gene>
    <name evidence="2" type="ORF">D1Z90_03885</name>
</gene>
<evidence type="ECO:0008006" key="4">
    <source>
        <dbReference type="Google" id="ProtNLM"/>
    </source>
</evidence>
<dbReference type="EMBL" id="QZCH01000002">
    <property type="protein sequence ID" value="RJG50622.1"/>
    <property type="molecule type" value="Genomic_DNA"/>
</dbReference>
<reference evidence="2 3" key="1">
    <citation type="submission" date="2018-09" db="EMBL/GenBank/DDBJ databases">
        <authorList>
            <person name="Wang F."/>
        </authorList>
    </citation>
    <scope>NUCLEOTIDE SEQUENCE [LARGE SCALE GENOMIC DNA]</scope>
    <source>
        <strain evidence="2 3">PLHSC7-2</strain>
    </source>
</reference>
<keyword evidence="1" id="KW-0732">Signal</keyword>
<accession>A0A418YJ24</accession>
<proteinExistence type="predicted"/>
<name>A0A418YJ24_9GAMM</name>
<dbReference type="AlphaFoldDB" id="A0A418YJ24"/>
<organism evidence="2 3">
    <name type="scientific">Motilimonas pumila</name>
    <dbReference type="NCBI Taxonomy" id="2303987"/>
    <lineage>
        <taxon>Bacteria</taxon>
        <taxon>Pseudomonadati</taxon>
        <taxon>Pseudomonadota</taxon>
        <taxon>Gammaproteobacteria</taxon>
        <taxon>Alteromonadales</taxon>
        <taxon>Alteromonadales genera incertae sedis</taxon>
        <taxon>Motilimonas</taxon>
    </lineage>
</organism>
<sequence length="67" mass="6876">MKTLLSLVSSAVIAGSLFVAPVNAATTTSISNLNTIQQSCHGIDKSDGKALYKCTSSQKGYGGRGAR</sequence>
<feature type="signal peptide" evidence="1">
    <location>
        <begin position="1"/>
        <end position="24"/>
    </location>
</feature>
<protein>
    <recommendedName>
        <fullName evidence="4">DUF3761 domain-containing protein</fullName>
    </recommendedName>
</protein>
<dbReference type="Proteomes" id="UP000283255">
    <property type="component" value="Unassembled WGS sequence"/>
</dbReference>
<reference evidence="2 3" key="2">
    <citation type="submission" date="2019-01" db="EMBL/GenBank/DDBJ databases">
        <title>Motilimonas pumilus sp. nov., isolated from the gut of sea cucumber (Apostichopus japonicus).</title>
        <authorList>
            <person name="Wang F.-Q."/>
            <person name="Ren L.-H."/>
            <person name="Lin Y.-W."/>
            <person name="Sun G.-H."/>
            <person name="Du Z.-J."/>
            <person name="Zhao J.-X."/>
            <person name="Liu X.-J."/>
            <person name="Liu L.-J."/>
        </authorList>
    </citation>
    <scope>NUCLEOTIDE SEQUENCE [LARGE SCALE GENOMIC DNA]</scope>
    <source>
        <strain evidence="2 3">PLHSC7-2</strain>
    </source>
</reference>
<evidence type="ECO:0000256" key="1">
    <source>
        <dbReference type="SAM" id="SignalP"/>
    </source>
</evidence>
<comment type="caution">
    <text evidence="2">The sequence shown here is derived from an EMBL/GenBank/DDBJ whole genome shotgun (WGS) entry which is preliminary data.</text>
</comment>